<evidence type="ECO:0000256" key="6">
    <source>
        <dbReference type="ARBA" id="ARBA00023237"/>
    </source>
</evidence>
<keyword evidence="2 7" id="KW-0813">Transport</keyword>
<evidence type="ECO:0000256" key="4">
    <source>
        <dbReference type="ARBA" id="ARBA00022692"/>
    </source>
</evidence>
<dbReference type="Gene3D" id="2.40.170.20">
    <property type="entry name" value="TonB-dependent receptor, beta-barrel domain"/>
    <property type="match status" value="1"/>
</dbReference>
<sequence length="407" mass="45653">SNFKVRLGWGIVGNDRISNYLSMDLYEASKYGVGNNTVTVLTPKQLKNANLKWEGSSTINLGVDLGFLDNRLNVTADFFVKNTKDLLLAQSLAHVTGFDSQMQNIGKIQNKGIELSLNSTNIQTRDFSWQTNFNISFIKNTLKGLASGVESMYARSGFDSNFTAYDYIATVGQSLGLIYGYEFDGVYQSSDFYTTPDNQLILKEGVTNNARYGTVKPGVVKYKDQDGDGIITTNDRTVIGNAMPKWFGGITNTFDYKGIDFSFMLQFNYGNDIYNATRLYSTQSRNGRRNMLAEVADRWSPTNTSNLVPSQDGYIVNDVYSRFIEDGSFLRLKNVTLGYTLPHKWTRKFHVSRLRLYATGQNLFCVSGYSGYDPEVNSASNTPMTPGLDWGAYPKSRVFTFGIDLQF</sequence>
<keyword evidence="4 7" id="KW-0812">Transmembrane</keyword>
<evidence type="ECO:0000313" key="9">
    <source>
        <dbReference type="Proteomes" id="UP001217776"/>
    </source>
</evidence>
<proteinExistence type="inferred from homology"/>
<keyword evidence="3 7" id="KW-1134">Transmembrane beta strand</keyword>
<dbReference type="AlphaFoldDB" id="A0AAP3SMB3"/>
<comment type="subcellular location">
    <subcellularLocation>
        <location evidence="1 7">Cell outer membrane</location>
        <topology evidence="1 7">Multi-pass membrane protein</topology>
    </subcellularLocation>
</comment>
<dbReference type="NCBIfam" id="TIGR04056">
    <property type="entry name" value="OMP_RagA_SusC"/>
    <property type="match status" value="1"/>
</dbReference>
<dbReference type="RefSeq" id="WP_272200034.1">
    <property type="nucleotide sequence ID" value="NZ_JAQNVG010000093.1"/>
</dbReference>
<evidence type="ECO:0000256" key="7">
    <source>
        <dbReference type="PROSITE-ProRule" id="PRU01360"/>
    </source>
</evidence>
<accession>A0AAP3SMB3</accession>
<evidence type="ECO:0000313" key="8">
    <source>
        <dbReference type="EMBL" id="MDC2239353.1"/>
    </source>
</evidence>
<dbReference type="InterPro" id="IPR023996">
    <property type="entry name" value="TonB-dep_OMP_SusC/RagA"/>
</dbReference>
<evidence type="ECO:0000256" key="2">
    <source>
        <dbReference type="ARBA" id="ARBA00022448"/>
    </source>
</evidence>
<reference evidence="8" key="1">
    <citation type="submission" date="2022-10" db="EMBL/GenBank/DDBJ databases">
        <title>Human gut microbiome strain richness.</title>
        <authorList>
            <person name="Chen-Liaw A."/>
        </authorList>
    </citation>
    <scope>NUCLEOTIDE SEQUENCE</scope>
    <source>
        <strain evidence="8">1001283st1_A3_1001283B150304_161114</strain>
    </source>
</reference>
<keyword evidence="6 7" id="KW-0998">Cell outer membrane</keyword>
<dbReference type="PROSITE" id="PS52016">
    <property type="entry name" value="TONB_DEPENDENT_REC_3"/>
    <property type="match status" value="1"/>
</dbReference>
<comment type="similarity">
    <text evidence="7">Belongs to the TonB-dependent receptor family.</text>
</comment>
<dbReference type="EMBL" id="JAQNVG010000093">
    <property type="protein sequence ID" value="MDC2239353.1"/>
    <property type="molecule type" value="Genomic_DNA"/>
</dbReference>
<evidence type="ECO:0000256" key="5">
    <source>
        <dbReference type="ARBA" id="ARBA00023136"/>
    </source>
</evidence>
<dbReference type="Proteomes" id="UP001217776">
    <property type="component" value="Unassembled WGS sequence"/>
</dbReference>
<protein>
    <submittedName>
        <fullName evidence="8">SusC/RagA family TonB-linked outer membrane protein</fullName>
    </submittedName>
</protein>
<dbReference type="GO" id="GO:0009279">
    <property type="term" value="C:cell outer membrane"/>
    <property type="evidence" value="ECO:0007669"/>
    <property type="project" value="UniProtKB-SubCell"/>
</dbReference>
<evidence type="ECO:0000256" key="3">
    <source>
        <dbReference type="ARBA" id="ARBA00022452"/>
    </source>
</evidence>
<gene>
    <name evidence="8" type="ORF">PO127_26790</name>
</gene>
<dbReference type="InterPro" id="IPR039426">
    <property type="entry name" value="TonB-dep_rcpt-like"/>
</dbReference>
<organism evidence="8 9">
    <name type="scientific">Bacteroides thetaiotaomicron</name>
    <dbReference type="NCBI Taxonomy" id="818"/>
    <lineage>
        <taxon>Bacteria</taxon>
        <taxon>Pseudomonadati</taxon>
        <taxon>Bacteroidota</taxon>
        <taxon>Bacteroidia</taxon>
        <taxon>Bacteroidales</taxon>
        <taxon>Bacteroidaceae</taxon>
        <taxon>Bacteroides</taxon>
    </lineage>
</organism>
<keyword evidence="5 7" id="KW-0472">Membrane</keyword>
<comment type="caution">
    <text evidence="8">The sequence shown here is derived from an EMBL/GenBank/DDBJ whole genome shotgun (WGS) entry which is preliminary data.</text>
</comment>
<dbReference type="InterPro" id="IPR036942">
    <property type="entry name" value="Beta-barrel_TonB_sf"/>
</dbReference>
<name>A0AAP3SMB3_BACT4</name>
<dbReference type="SUPFAM" id="SSF56935">
    <property type="entry name" value="Porins"/>
    <property type="match status" value="1"/>
</dbReference>
<feature type="non-terminal residue" evidence="8">
    <location>
        <position position="1"/>
    </location>
</feature>
<evidence type="ECO:0000256" key="1">
    <source>
        <dbReference type="ARBA" id="ARBA00004571"/>
    </source>
</evidence>